<keyword evidence="2" id="KW-0596">Phosphopantetheine</keyword>
<dbReference type="Gene3D" id="2.30.38.10">
    <property type="entry name" value="Luciferase, Domain 3"/>
    <property type="match status" value="1"/>
</dbReference>
<comment type="cofactor">
    <cofactor evidence="1">
        <name>pantetheine 4'-phosphate</name>
        <dbReference type="ChEBI" id="CHEBI:47942"/>
    </cofactor>
</comment>
<dbReference type="SMART" id="SM00823">
    <property type="entry name" value="PKS_PP"/>
    <property type="match status" value="1"/>
</dbReference>
<dbReference type="InterPro" id="IPR000873">
    <property type="entry name" value="AMP-dep_synth/lig_dom"/>
</dbReference>
<dbReference type="PATRIC" id="fig|943816.4.peg.4730"/>
<feature type="compositionally biased region" description="Low complexity" evidence="4">
    <location>
        <begin position="975"/>
        <end position="985"/>
    </location>
</feature>
<dbReference type="CDD" id="cd05930">
    <property type="entry name" value="A_NRPS"/>
    <property type="match status" value="1"/>
</dbReference>
<comment type="caution">
    <text evidence="6">The sequence shown here is derived from an EMBL/GenBank/DDBJ whole genome shotgun (WGS) entry which is preliminary data.</text>
</comment>
<dbReference type="InterPro" id="IPR036736">
    <property type="entry name" value="ACP-like_sf"/>
</dbReference>
<dbReference type="GO" id="GO:0043041">
    <property type="term" value="P:amino acid activation for nonribosomal peptide biosynthetic process"/>
    <property type="evidence" value="ECO:0007669"/>
    <property type="project" value="TreeGrafter"/>
</dbReference>
<dbReference type="Gene3D" id="3.30.559.30">
    <property type="entry name" value="Nonribosomal peptide synthetase, condensation domain"/>
    <property type="match status" value="1"/>
</dbReference>
<dbReference type="Pfam" id="PF00550">
    <property type="entry name" value="PP-binding"/>
    <property type="match status" value="1"/>
</dbReference>
<dbReference type="Gene3D" id="3.40.50.1820">
    <property type="entry name" value="alpha/beta hydrolase"/>
    <property type="match status" value="1"/>
</dbReference>
<dbReference type="InterPro" id="IPR006162">
    <property type="entry name" value="Ppantetheine_attach_site"/>
</dbReference>
<dbReference type="Pfam" id="PF00501">
    <property type="entry name" value="AMP-binding"/>
    <property type="match status" value="1"/>
</dbReference>
<dbReference type="NCBIfam" id="TIGR01733">
    <property type="entry name" value="AA-adenyl-dom"/>
    <property type="match status" value="1"/>
</dbReference>
<dbReference type="SUPFAM" id="SSF47336">
    <property type="entry name" value="ACP-like"/>
    <property type="match status" value="1"/>
</dbReference>
<dbReference type="InterPro" id="IPR010071">
    <property type="entry name" value="AA_adenyl_dom"/>
</dbReference>
<feature type="region of interest" description="Disordered" evidence="4">
    <location>
        <begin position="944"/>
        <end position="985"/>
    </location>
</feature>
<gene>
    <name evidence="6" type="ORF">AN217_25715</name>
</gene>
<feature type="region of interest" description="Disordered" evidence="4">
    <location>
        <begin position="657"/>
        <end position="679"/>
    </location>
</feature>
<dbReference type="InterPro" id="IPR020806">
    <property type="entry name" value="PKS_PP-bd"/>
</dbReference>
<evidence type="ECO:0000256" key="3">
    <source>
        <dbReference type="ARBA" id="ARBA00022553"/>
    </source>
</evidence>
<dbReference type="InterPro" id="IPR009081">
    <property type="entry name" value="PP-bd_ACP"/>
</dbReference>
<keyword evidence="3" id="KW-0597">Phosphoprotein</keyword>
<dbReference type="Proteomes" id="UP000175829">
    <property type="component" value="Unassembled WGS sequence"/>
</dbReference>
<dbReference type="RefSeq" id="WP_069992968.1">
    <property type="nucleotide sequence ID" value="NZ_LJGV01000022.1"/>
</dbReference>
<dbReference type="InterPro" id="IPR001242">
    <property type="entry name" value="Condensation_dom"/>
</dbReference>
<dbReference type="Gene3D" id="3.30.300.30">
    <property type="match status" value="1"/>
</dbReference>
<evidence type="ECO:0000313" key="7">
    <source>
        <dbReference type="Proteomes" id="UP000175829"/>
    </source>
</evidence>
<sequence>MARFDIGEGLPLTAAQSGMWFTQQLAPDSPCLRPAEVIEIRGTVDEELLERALRRTVAETEALRVRFVPEGPEGDGGVRQLVEPCEDWPLHRLDLRGEADPWAAAHSWMRTDLESPLDMRGAGLFSFGLLRTGDARYLLYISSHHILMDGYATSLFLPRVAEVYTALEAGAPVPPTRLAPLRQALEEEAGYAGSERMRRDRDYWSGELERCAAATHQAPGRLPRPAPSFVRKTGHLDPETAGKLRTLARSARTGLATVAMGALALYVQRLADDRREDAVVDMTVAARGPASRDVPCMVANVLPLRVPQPSSGTVGDLLRKTAAQAKTLLRHQRYSYVHLVRGPHARRPTAGRMEDWGINVMLHDPQISFGRHPATLHNLSNGPVTGMAVNVYDRPSDGSLRIDFQSDPEIYPAERIAAHHRRFLALLHTLTGATEATPLADIELLTPQERTRVLEWGRGPEADFGRELLHTAFEERARAEPAATALVCGTGSAAVALSRGELNARANRLAHLLLARGAGPGSTVAIALPRTADYAVALLAVLKSGSACLTLDADHPVARARQLLADAAPMCVLAAGTPPCADSRPPHTLLDLGAAATARALEQQPATDPGDRDRPRALRPDDVAYLAFTSGTTGRPKGVQVEHRQLANLYHDHRTALLPPAAPAPGSSPAPSSAPGPGRRLRAAQTASFCFDASWEGWLCLAAGYRLHLIEDAVRHDPAALAAQIRDQRIDLLALTPTHVRALLAAGLLDSAGHRPAALIVGGEALDPTLWQRLRALPDTSVYNCYGPAECTVDAVWCRLDEQGPHPVIGRPGHNVRAYVLDRHGHLAPPGVVGELHLGGAQVSRGYLAASGPTAERFGPDPHGPAGARRYRTGDLVRWTEDGVLEYLGRSDIQLKVHGVRIEPQEIETVLSRHPHIAQVAVAAQPAADGAATGTVRLAAHVVPAPRTEQRHPDPDPDPGSDPAGVPHPDPDPDPACGPAPDQAPALDPVELRAWAAARLPSAMVPATFYTHEALPMTPQGKLDRAALHTAAAPLLPATRAPRERQATGRERALCELFAEVLELPPRSPADLPRVGPDDDFFALGGHSLSGTRLLGRVRAELGAELSLGTLYESPTPAQLAKRLDTSAQPHPSGEGADSADSAPDAYEMLLPLRTHGTEAPLFCVHPAGGLGWCYATLPPHLPPSVPVYALQAQGLRAGDASAATFPELISAYTARIRSVQAHGPYRLLGWSLGGALAHAVAARLQDEGEHVDVLALLDAAPLDRTPRLDPDAGPAVVRRLITEAMGHDLPDDTRLTAVTRMLAHYASLRPTWTPAVHRGDAHYFRATGTAPDLAPAPDAWHPHLTGTLTVHDLPCTHSAMGQPEAMAEVGRLLSPLLTPAE</sequence>
<evidence type="ECO:0000256" key="2">
    <source>
        <dbReference type="ARBA" id="ARBA00022450"/>
    </source>
</evidence>
<dbReference type="Gene3D" id="3.30.559.10">
    <property type="entry name" value="Chloramphenicol acetyltransferase-like domain"/>
    <property type="match status" value="1"/>
</dbReference>
<dbReference type="Pfam" id="PF00975">
    <property type="entry name" value="Thioesterase"/>
    <property type="match status" value="1"/>
</dbReference>
<dbReference type="GO" id="GO:0017000">
    <property type="term" value="P:antibiotic biosynthetic process"/>
    <property type="evidence" value="ECO:0007669"/>
    <property type="project" value="UniProtKB-ARBA"/>
</dbReference>
<evidence type="ECO:0000256" key="4">
    <source>
        <dbReference type="SAM" id="MobiDB-lite"/>
    </source>
</evidence>
<dbReference type="InterPro" id="IPR029058">
    <property type="entry name" value="AB_hydrolase_fold"/>
</dbReference>
<dbReference type="PANTHER" id="PTHR45527:SF1">
    <property type="entry name" value="FATTY ACID SYNTHASE"/>
    <property type="match status" value="1"/>
</dbReference>
<organism evidence="6 7">
    <name type="scientific">Streptomyces qinglanensis</name>
    <dbReference type="NCBI Taxonomy" id="943816"/>
    <lineage>
        <taxon>Bacteria</taxon>
        <taxon>Bacillati</taxon>
        <taxon>Actinomycetota</taxon>
        <taxon>Actinomycetes</taxon>
        <taxon>Kitasatosporales</taxon>
        <taxon>Streptomycetaceae</taxon>
        <taxon>Streptomyces</taxon>
    </lineage>
</organism>
<dbReference type="SUPFAM" id="SSF53474">
    <property type="entry name" value="alpha/beta-Hydrolases"/>
    <property type="match status" value="1"/>
</dbReference>
<dbReference type="GO" id="GO:0003824">
    <property type="term" value="F:catalytic activity"/>
    <property type="evidence" value="ECO:0007669"/>
    <property type="project" value="InterPro"/>
</dbReference>
<protein>
    <submittedName>
        <fullName evidence="6">Non-ribosomal peptide synthetase</fullName>
    </submittedName>
</protein>
<dbReference type="GO" id="GO:0005829">
    <property type="term" value="C:cytosol"/>
    <property type="evidence" value="ECO:0007669"/>
    <property type="project" value="TreeGrafter"/>
</dbReference>
<dbReference type="PANTHER" id="PTHR45527">
    <property type="entry name" value="NONRIBOSOMAL PEPTIDE SYNTHETASE"/>
    <property type="match status" value="1"/>
</dbReference>
<feature type="compositionally biased region" description="Pro residues" evidence="4">
    <location>
        <begin position="660"/>
        <end position="674"/>
    </location>
</feature>
<evidence type="ECO:0000259" key="5">
    <source>
        <dbReference type="PROSITE" id="PS50075"/>
    </source>
</evidence>
<dbReference type="PROSITE" id="PS00012">
    <property type="entry name" value="PHOSPHOPANTETHEINE"/>
    <property type="match status" value="1"/>
</dbReference>
<dbReference type="InterPro" id="IPR020802">
    <property type="entry name" value="TesA-like"/>
</dbReference>
<evidence type="ECO:0000256" key="1">
    <source>
        <dbReference type="ARBA" id="ARBA00001957"/>
    </source>
</evidence>
<feature type="domain" description="Carrier" evidence="5">
    <location>
        <begin position="1045"/>
        <end position="1128"/>
    </location>
</feature>
<dbReference type="PROSITE" id="PS00455">
    <property type="entry name" value="AMP_BINDING"/>
    <property type="match status" value="1"/>
</dbReference>
<dbReference type="InterPro" id="IPR023213">
    <property type="entry name" value="CAT-like_dom_sf"/>
</dbReference>
<dbReference type="Pfam" id="PF00668">
    <property type="entry name" value="Condensation"/>
    <property type="match status" value="1"/>
</dbReference>
<dbReference type="GO" id="GO:0044550">
    <property type="term" value="P:secondary metabolite biosynthetic process"/>
    <property type="evidence" value="ECO:0007669"/>
    <property type="project" value="TreeGrafter"/>
</dbReference>
<reference evidence="6 7" key="1">
    <citation type="journal article" date="2016" name="Front. Microbiol.">
        <title>Comparative Genomics Analysis of Streptomyces Species Reveals Their Adaptation to the Marine Environment and Their Diversity at the Genomic Level.</title>
        <authorList>
            <person name="Tian X."/>
            <person name="Zhang Z."/>
            <person name="Yang T."/>
            <person name="Chen M."/>
            <person name="Li J."/>
            <person name="Chen F."/>
            <person name="Yang J."/>
            <person name="Li W."/>
            <person name="Zhang B."/>
            <person name="Zhang Z."/>
            <person name="Wu J."/>
            <person name="Zhang C."/>
            <person name="Long L."/>
            <person name="Xiao J."/>
        </authorList>
    </citation>
    <scope>NUCLEOTIDE SEQUENCE [LARGE SCALE GENOMIC DNA]</scope>
    <source>
        <strain evidence="6 7">SCSIO M10379</strain>
    </source>
</reference>
<dbReference type="InterPro" id="IPR020845">
    <property type="entry name" value="AMP-binding_CS"/>
</dbReference>
<dbReference type="InterPro" id="IPR045851">
    <property type="entry name" value="AMP-bd_C_sf"/>
</dbReference>
<accession>A0A1E7K9M4</accession>
<dbReference type="InterPro" id="IPR001031">
    <property type="entry name" value="Thioesterase"/>
</dbReference>
<dbReference type="SUPFAM" id="SSF56801">
    <property type="entry name" value="Acetyl-CoA synthetase-like"/>
    <property type="match status" value="1"/>
</dbReference>
<name>A0A1E7K9M4_9ACTN</name>
<dbReference type="EMBL" id="LJGV01000022">
    <property type="protein sequence ID" value="OEV00629.1"/>
    <property type="molecule type" value="Genomic_DNA"/>
</dbReference>
<dbReference type="GO" id="GO:0031177">
    <property type="term" value="F:phosphopantetheine binding"/>
    <property type="evidence" value="ECO:0007669"/>
    <property type="project" value="InterPro"/>
</dbReference>
<dbReference type="SUPFAM" id="SSF52777">
    <property type="entry name" value="CoA-dependent acyltransferases"/>
    <property type="match status" value="2"/>
</dbReference>
<dbReference type="Gene3D" id="3.40.50.980">
    <property type="match status" value="2"/>
</dbReference>
<proteinExistence type="predicted"/>
<evidence type="ECO:0000313" key="6">
    <source>
        <dbReference type="EMBL" id="OEV00629.1"/>
    </source>
</evidence>
<dbReference type="SMART" id="SM00824">
    <property type="entry name" value="PKS_TE"/>
    <property type="match status" value="1"/>
</dbReference>
<dbReference type="GO" id="GO:0008610">
    <property type="term" value="P:lipid biosynthetic process"/>
    <property type="evidence" value="ECO:0007669"/>
    <property type="project" value="UniProtKB-ARBA"/>
</dbReference>
<dbReference type="PROSITE" id="PS50075">
    <property type="entry name" value="CARRIER"/>
    <property type="match status" value="1"/>
</dbReference>